<name>A0AAV3NQR2_LITER</name>
<proteinExistence type="predicted"/>
<keyword evidence="3" id="KW-1185">Reference proteome</keyword>
<evidence type="ECO:0000256" key="1">
    <source>
        <dbReference type="SAM" id="MobiDB-lite"/>
    </source>
</evidence>
<reference evidence="2 3" key="1">
    <citation type="submission" date="2024-01" db="EMBL/GenBank/DDBJ databases">
        <title>The complete chloroplast genome sequence of Lithospermum erythrorhizon: insights into the phylogenetic relationship among Boraginaceae species and the maternal lineages of purple gromwells.</title>
        <authorList>
            <person name="Okada T."/>
            <person name="Watanabe K."/>
        </authorList>
    </citation>
    <scope>NUCLEOTIDE SEQUENCE [LARGE SCALE GENOMIC DNA]</scope>
</reference>
<organism evidence="2 3">
    <name type="scientific">Lithospermum erythrorhizon</name>
    <name type="common">Purple gromwell</name>
    <name type="synonym">Lithospermum officinale var. erythrorhizon</name>
    <dbReference type="NCBI Taxonomy" id="34254"/>
    <lineage>
        <taxon>Eukaryota</taxon>
        <taxon>Viridiplantae</taxon>
        <taxon>Streptophyta</taxon>
        <taxon>Embryophyta</taxon>
        <taxon>Tracheophyta</taxon>
        <taxon>Spermatophyta</taxon>
        <taxon>Magnoliopsida</taxon>
        <taxon>eudicotyledons</taxon>
        <taxon>Gunneridae</taxon>
        <taxon>Pentapetalae</taxon>
        <taxon>asterids</taxon>
        <taxon>lamiids</taxon>
        <taxon>Boraginales</taxon>
        <taxon>Boraginaceae</taxon>
        <taxon>Boraginoideae</taxon>
        <taxon>Lithospermeae</taxon>
        <taxon>Lithospermum</taxon>
    </lineage>
</organism>
<dbReference type="AlphaFoldDB" id="A0AAV3NQR2"/>
<gene>
    <name evidence="2" type="ORF">LIER_01450</name>
</gene>
<comment type="caution">
    <text evidence="2">The sequence shown here is derived from an EMBL/GenBank/DDBJ whole genome shotgun (WGS) entry which is preliminary data.</text>
</comment>
<evidence type="ECO:0000313" key="2">
    <source>
        <dbReference type="EMBL" id="GAA0140022.1"/>
    </source>
</evidence>
<dbReference type="EMBL" id="BAABME010000140">
    <property type="protein sequence ID" value="GAA0140022.1"/>
    <property type="molecule type" value="Genomic_DNA"/>
</dbReference>
<dbReference type="Proteomes" id="UP001454036">
    <property type="component" value="Unassembled WGS sequence"/>
</dbReference>
<sequence>MNRSHPFGELLFDPEIEKTARKLNTETRRRKVESSYTMTDDNQDVVEVGDDGANVVIPRMTLRDNALPTLEGPTEQVQYASNFNRYQNGAFSNTYNNTWRNHPNLSWSNNQNVLRPSGFQDQTKFQKPEETRLDKLERLLTQMVEKDHNRDVALKNVERQLGQLAEALTNRNVDSLSSNTEKNPYEHTHAVTLRNGRNLEDEAEKQRQESRRNTNIQEQEDSIVKSHIPEDVPPPVPFPQRLHKKKIDIQFSKFLDMFKKLHINIPFAEALEQIPVGKITQLVLKN</sequence>
<accession>A0AAV3NQR2</accession>
<feature type="compositionally biased region" description="Basic and acidic residues" evidence="1">
    <location>
        <begin position="197"/>
        <end position="212"/>
    </location>
</feature>
<feature type="region of interest" description="Disordered" evidence="1">
    <location>
        <begin position="194"/>
        <end position="239"/>
    </location>
</feature>
<protein>
    <submittedName>
        <fullName evidence="2">Uncharacterized protein</fullName>
    </submittedName>
</protein>
<evidence type="ECO:0000313" key="3">
    <source>
        <dbReference type="Proteomes" id="UP001454036"/>
    </source>
</evidence>